<comment type="caution">
    <text evidence="2">The sequence shown here is derived from an EMBL/GenBank/DDBJ whole genome shotgun (WGS) entry which is preliminary data.</text>
</comment>
<dbReference type="EMBL" id="BAAAME010000004">
    <property type="protein sequence ID" value="GAA1736966.1"/>
    <property type="molecule type" value="Genomic_DNA"/>
</dbReference>
<name>A0ABN2JRU1_9ACTN</name>
<keyword evidence="1" id="KW-0472">Membrane</keyword>
<evidence type="ECO:0000313" key="3">
    <source>
        <dbReference type="Proteomes" id="UP001501057"/>
    </source>
</evidence>
<gene>
    <name evidence="2" type="ORF">GCM10009710_16570</name>
</gene>
<sequence length="249" mass="27034">MPAATPEVSVTRWQSGLMLTIAAAVVVHSAVVGLWLSPVSPIRDSVGSSTLTSYVNPYFRQSPSTIDPGLQRADEALLVRARVLDDAGELVETAWVDVTARLESGGLLRTRMDKAARSLATNLNVAIASFPKAARPLVEQDLTEEDRAVRQVEIEAEGATPFIAQTFFANWAMATQFGTLFTTASAEGTVEQIQIRVGLRRVPAYGDRVDEQLDDEDYTWTTLGWRDAIAGNEEAQRAFDDYVGGDDGA</sequence>
<keyword evidence="3" id="KW-1185">Reference proteome</keyword>
<organism evidence="2 3">
    <name type="scientific">Aeromicrobium alkaliterrae</name>
    <dbReference type="NCBI Taxonomy" id="302168"/>
    <lineage>
        <taxon>Bacteria</taxon>
        <taxon>Bacillati</taxon>
        <taxon>Actinomycetota</taxon>
        <taxon>Actinomycetes</taxon>
        <taxon>Propionibacteriales</taxon>
        <taxon>Nocardioidaceae</taxon>
        <taxon>Aeromicrobium</taxon>
    </lineage>
</organism>
<keyword evidence="1" id="KW-0812">Transmembrane</keyword>
<protein>
    <submittedName>
        <fullName evidence="2">Uncharacterized protein</fullName>
    </submittedName>
</protein>
<dbReference type="RefSeq" id="WP_344199924.1">
    <property type="nucleotide sequence ID" value="NZ_BAAAME010000004.1"/>
</dbReference>
<keyword evidence="1" id="KW-1133">Transmembrane helix</keyword>
<accession>A0ABN2JRU1</accession>
<dbReference type="InterPro" id="IPR043857">
    <property type="entry name" value="DUF5819"/>
</dbReference>
<evidence type="ECO:0000256" key="1">
    <source>
        <dbReference type="SAM" id="Phobius"/>
    </source>
</evidence>
<feature type="transmembrane region" description="Helical" evidence="1">
    <location>
        <begin position="16"/>
        <end position="36"/>
    </location>
</feature>
<proteinExistence type="predicted"/>
<dbReference type="Pfam" id="PF19136">
    <property type="entry name" value="DUF5819"/>
    <property type="match status" value="1"/>
</dbReference>
<reference evidence="2 3" key="1">
    <citation type="journal article" date="2019" name="Int. J. Syst. Evol. Microbiol.">
        <title>The Global Catalogue of Microorganisms (GCM) 10K type strain sequencing project: providing services to taxonomists for standard genome sequencing and annotation.</title>
        <authorList>
            <consortium name="The Broad Institute Genomics Platform"/>
            <consortium name="The Broad Institute Genome Sequencing Center for Infectious Disease"/>
            <person name="Wu L."/>
            <person name="Ma J."/>
        </authorList>
    </citation>
    <scope>NUCLEOTIDE SEQUENCE [LARGE SCALE GENOMIC DNA]</scope>
    <source>
        <strain evidence="2 3">JCM 13518</strain>
    </source>
</reference>
<dbReference type="Proteomes" id="UP001501057">
    <property type="component" value="Unassembled WGS sequence"/>
</dbReference>
<evidence type="ECO:0000313" key="2">
    <source>
        <dbReference type="EMBL" id="GAA1736966.1"/>
    </source>
</evidence>